<dbReference type="GO" id="GO:0016298">
    <property type="term" value="F:lipase activity"/>
    <property type="evidence" value="ECO:0007669"/>
    <property type="project" value="InterPro"/>
</dbReference>
<sequence length="919" mass="93823">MPLRLPGFIFLLLLLFGLWHRPAAAQAPPFDLAVRLGAPLVAAQASSFTRVTDVAVDAAGNSYVTGYYSGSVQLGRTNFITISGANEMFVSKLDAAGNVLWSQVGGSFNAHVASYGLALDAAGNLYVAGQFLSPTALFGNTTLVNADPTGASGDVFVGKLNSTGIWQWAVRAGGPGADQARDLAVDAAGTVYVTGHFASPRPAFGSTVLVNAQAPRTDAFAAQLDAQGQWRWAVRAGGTGADEGTAVAVDARGNAYFTGSFGGSSAGFGPVTLTQSGVSAAFVASLDAGGTYRWAVSGGGNSSAAFDGGHGIAVNAAGGVFATGRFQSSPARFGPTTLTNAGSNDVYVAKLDDQGRWLWTSSGGGPGSDVGKSVVPDAYGGVYLAGIFDSPSAVLGATALSNTGLHYDVLAARLDAQGHWRWARSGGGNNHDDLSGLAVDAQANLYLGGIYESPSISFGPFTLPGQPQLFNASGFLARPAATNTAVILGDSLLCGGGPVQLTAGGSAGATGYLWSTGATTSSISVTQPGLYSVTVSYGAGPSSTAQFRVRPFAGPAAVSISGDSLLCPGAAALLTATAPGSPSYLWSTGATTPTLSVTQPGTYSVTVRYGGGCSATAQYAVRALSLRIQQSGGFCVPGRSVGLQAVAPGATGYQWSTGATSAYVSVLQPGRYSVTATFGNGCQLSASTTLTRLDALIQGDTTLCPGQTVTLTASLPGGAGALTPSWSTGVVAPSIVVSQPGVYSVLIPYGPANCAATGQIRVRAGEPLPFFTLGPDTTICENDELLLRAPSLNVAGTLRWSDGSTGPTLRVGAAGRYSLAITNACGVSIAYRQVERRSCVFIPNVVTPNGDGQNDQFAPQQLPPGPWTLEVYSRWGQQVFRSPDYRNSWGPDAAPGVYYYLLRQAGTARSYKGWVEVVR</sequence>
<dbReference type="SUPFAM" id="SSF63829">
    <property type="entry name" value="Calcium-dependent phosphotriesterase"/>
    <property type="match status" value="1"/>
</dbReference>
<dbReference type="InterPro" id="IPR008265">
    <property type="entry name" value="Lipase_GDSL_AS"/>
</dbReference>
<dbReference type="EMBL" id="RXOF01000014">
    <property type="protein sequence ID" value="RTQ46842.1"/>
    <property type="molecule type" value="Genomic_DNA"/>
</dbReference>
<dbReference type="AlphaFoldDB" id="A0A431TXX3"/>
<name>A0A431TXX3_9BACT</name>
<dbReference type="OrthoDB" id="1491125at2"/>
<dbReference type="Pfam" id="PF13585">
    <property type="entry name" value="CHU_C"/>
    <property type="match status" value="1"/>
</dbReference>
<accession>A0A431TXX3</accession>
<evidence type="ECO:0000313" key="2">
    <source>
        <dbReference type="Proteomes" id="UP000282184"/>
    </source>
</evidence>
<dbReference type="PANTHER" id="PTHR35580">
    <property type="entry name" value="CELL SURFACE GLYCOPROTEIN (S-LAYER PROTEIN)-LIKE PROTEIN"/>
    <property type="match status" value="1"/>
</dbReference>
<dbReference type="Gene3D" id="2.120.10.30">
    <property type="entry name" value="TolB, C-terminal domain"/>
    <property type="match status" value="1"/>
</dbReference>
<gene>
    <name evidence="1" type="ORF">EJV47_20950</name>
</gene>
<protein>
    <recommendedName>
        <fullName evidence="3">Gliding motility-associated C-terminal domain-containing protein</fullName>
    </recommendedName>
</protein>
<evidence type="ECO:0000313" key="1">
    <source>
        <dbReference type="EMBL" id="RTQ46842.1"/>
    </source>
</evidence>
<dbReference type="PROSITE" id="PS01098">
    <property type="entry name" value="LIPASE_GDSL_SER"/>
    <property type="match status" value="1"/>
</dbReference>
<dbReference type="Proteomes" id="UP000282184">
    <property type="component" value="Unassembled WGS sequence"/>
</dbReference>
<organism evidence="1 2">
    <name type="scientific">Hymenobacter gummosus</name>
    <dbReference type="NCBI Taxonomy" id="1776032"/>
    <lineage>
        <taxon>Bacteria</taxon>
        <taxon>Pseudomonadati</taxon>
        <taxon>Bacteroidota</taxon>
        <taxon>Cytophagia</taxon>
        <taxon>Cytophagales</taxon>
        <taxon>Hymenobacteraceae</taxon>
        <taxon>Hymenobacter</taxon>
    </lineage>
</organism>
<dbReference type="InterPro" id="IPR011042">
    <property type="entry name" value="6-blade_b-propeller_TolB-like"/>
</dbReference>
<comment type="caution">
    <text evidence="1">The sequence shown here is derived from an EMBL/GenBank/DDBJ whole genome shotgun (WGS) entry which is preliminary data.</text>
</comment>
<proteinExistence type="predicted"/>
<dbReference type="GO" id="GO:0006629">
    <property type="term" value="P:lipid metabolic process"/>
    <property type="evidence" value="ECO:0007669"/>
    <property type="project" value="InterPro"/>
</dbReference>
<dbReference type="InterPro" id="IPR052918">
    <property type="entry name" value="Motility_Chemotaxis_Reg"/>
</dbReference>
<evidence type="ECO:0008006" key="3">
    <source>
        <dbReference type="Google" id="ProtNLM"/>
    </source>
</evidence>
<dbReference type="RefSeq" id="WP_126695162.1">
    <property type="nucleotide sequence ID" value="NZ_RXOF01000014.1"/>
</dbReference>
<keyword evidence="2" id="KW-1185">Reference proteome</keyword>
<reference evidence="1 2" key="1">
    <citation type="submission" date="2018-12" db="EMBL/GenBank/DDBJ databases">
        <title>Hymenobacter gummosus sp. nov., isolated from a spring.</title>
        <authorList>
            <person name="Nie L."/>
        </authorList>
    </citation>
    <scope>NUCLEOTIDE SEQUENCE [LARGE SCALE GENOMIC DNA]</scope>
    <source>
        <strain evidence="1 2">KCTC 52166</strain>
    </source>
</reference>
<dbReference type="PANTHER" id="PTHR35580:SF1">
    <property type="entry name" value="PHYTASE-LIKE DOMAIN-CONTAINING PROTEIN"/>
    <property type="match status" value="1"/>
</dbReference>